<gene>
    <name evidence="1" type="ORF">G0U57_013571</name>
</gene>
<sequence length="112" mass="12182">GQLYALAIEPFLCLLRRRLTGLVLREPGLRLVLLAYADDVLLVVQDPGDLVWVEACQTMYSAASSTRVNWVKSSGLVVGDGWQAGSLPPTLQAIRWSAGPLLYLGVYLSATH</sequence>
<dbReference type="EMBL" id="JAHGAV010000037">
    <property type="protein sequence ID" value="KAG6936057.1"/>
    <property type="molecule type" value="Genomic_DNA"/>
</dbReference>
<feature type="non-terminal residue" evidence="1">
    <location>
        <position position="1"/>
    </location>
</feature>
<organism evidence="1 2">
    <name type="scientific">Chelydra serpentina</name>
    <name type="common">Snapping turtle</name>
    <name type="synonym">Testudo serpentina</name>
    <dbReference type="NCBI Taxonomy" id="8475"/>
    <lineage>
        <taxon>Eukaryota</taxon>
        <taxon>Metazoa</taxon>
        <taxon>Chordata</taxon>
        <taxon>Craniata</taxon>
        <taxon>Vertebrata</taxon>
        <taxon>Euteleostomi</taxon>
        <taxon>Archelosauria</taxon>
        <taxon>Testudinata</taxon>
        <taxon>Testudines</taxon>
        <taxon>Cryptodira</taxon>
        <taxon>Durocryptodira</taxon>
        <taxon>Americhelydia</taxon>
        <taxon>Chelydroidea</taxon>
        <taxon>Chelydridae</taxon>
        <taxon>Chelydra</taxon>
    </lineage>
</organism>
<proteinExistence type="predicted"/>
<evidence type="ECO:0008006" key="3">
    <source>
        <dbReference type="Google" id="ProtNLM"/>
    </source>
</evidence>
<feature type="non-terminal residue" evidence="1">
    <location>
        <position position="112"/>
    </location>
</feature>
<evidence type="ECO:0000313" key="1">
    <source>
        <dbReference type="EMBL" id="KAG6936057.1"/>
    </source>
</evidence>
<comment type="caution">
    <text evidence="1">The sequence shown here is derived from an EMBL/GenBank/DDBJ whole genome shotgun (WGS) entry which is preliminary data.</text>
</comment>
<dbReference type="AlphaFoldDB" id="A0A8T1T528"/>
<dbReference type="OrthoDB" id="9909359at2759"/>
<reference evidence="1 2" key="1">
    <citation type="journal article" date="2020" name="G3 (Bethesda)">
        <title>Draft Genome of the Common Snapping Turtle, Chelydra serpentina, a Model for Phenotypic Plasticity in Reptiles.</title>
        <authorList>
            <person name="Das D."/>
            <person name="Singh S.K."/>
            <person name="Bierstedt J."/>
            <person name="Erickson A."/>
            <person name="Galli G.L.J."/>
            <person name="Crossley D.A. 2nd"/>
            <person name="Rhen T."/>
        </authorList>
    </citation>
    <scope>NUCLEOTIDE SEQUENCE [LARGE SCALE GENOMIC DNA]</scope>
    <source>
        <strain evidence="1">KW</strain>
    </source>
</reference>
<name>A0A8T1T528_CHESE</name>
<accession>A0A8T1T528</accession>
<protein>
    <recommendedName>
        <fullName evidence="3">Reverse transcriptase domain-containing protein</fullName>
    </recommendedName>
</protein>
<evidence type="ECO:0000313" key="2">
    <source>
        <dbReference type="Proteomes" id="UP000765507"/>
    </source>
</evidence>
<keyword evidence="2" id="KW-1185">Reference proteome</keyword>
<dbReference type="Proteomes" id="UP000765507">
    <property type="component" value="Unassembled WGS sequence"/>
</dbReference>